<feature type="domain" description="DRTGG" evidence="1">
    <location>
        <begin position="190"/>
        <end position="301"/>
    </location>
</feature>
<dbReference type="InterPro" id="IPR028979">
    <property type="entry name" value="Ser_kin/Pase_Hpr-like_N_sf"/>
</dbReference>
<dbReference type="PANTHER" id="PTHR43356:SF2">
    <property type="entry name" value="PHOSPHATE ACETYLTRANSFERASE"/>
    <property type="match status" value="1"/>
</dbReference>
<dbReference type="InterPro" id="IPR050500">
    <property type="entry name" value="Phos_Acetyltrans/Butyryltrans"/>
</dbReference>
<evidence type="ECO:0000313" key="2">
    <source>
        <dbReference type="EMBL" id="KKK53577.1"/>
    </source>
</evidence>
<gene>
    <name evidence="2" type="ORF">LCGC14_3093390</name>
</gene>
<reference evidence="2" key="1">
    <citation type="journal article" date="2015" name="Nature">
        <title>Complex archaea that bridge the gap between prokaryotes and eukaryotes.</title>
        <authorList>
            <person name="Spang A."/>
            <person name="Saw J.H."/>
            <person name="Jorgensen S.L."/>
            <person name="Zaremba-Niedzwiedzka K."/>
            <person name="Martijn J."/>
            <person name="Lind A.E."/>
            <person name="van Eijk R."/>
            <person name="Schleper C."/>
            <person name="Guy L."/>
            <person name="Ettema T.J."/>
        </authorList>
    </citation>
    <scope>NUCLEOTIDE SEQUENCE</scope>
</reference>
<sequence>HLPRVRYMKPVGQQVKQIGDHQIDKDASLMQDVFHIGTHLYDMSPVAIPRGFTQEYILHGTVNPLKEKILSAYHRACQDADFMVLEGTGHAGVGSVLDLSNAAVAKLLDAPVIIVTCAGIGRPIDEVMLNKAVFDNHNVKVLGVIVNKVIPEKFDKINDMVRLGFQRKGIETFGVVPYYPLLSNPTLRQLQEDIQGELISGESGLENVVKKILVGAMPPHTALDYLVGDVLLITPGNRDDLILAALTCNLPGIKDDYNVQGIILTGGLWPNRTVLKLLKQTHTPAMIVNEDTFITAQKVHNLIIKIRPEDKEKINTVKKMVKQYVNVEAILELLKEFIPHFASLSVY</sequence>
<dbReference type="PANTHER" id="PTHR43356">
    <property type="entry name" value="PHOSPHATE ACETYLTRANSFERASE"/>
    <property type="match status" value="1"/>
</dbReference>
<dbReference type="EMBL" id="LAZR01066432">
    <property type="protein sequence ID" value="KKK53577.1"/>
    <property type="molecule type" value="Genomic_DNA"/>
</dbReference>
<name>A0A0F8W9U3_9ZZZZ</name>
<dbReference type="InterPro" id="IPR010766">
    <property type="entry name" value="DRTGG"/>
</dbReference>
<feature type="non-terminal residue" evidence="2">
    <location>
        <position position="347"/>
    </location>
</feature>
<dbReference type="Pfam" id="PF07085">
    <property type="entry name" value="DRTGG"/>
    <property type="match status" value="1"/>
</dbReference>
<dbReference type="Gene3D" id="3.40.1390.20">
    <property type="entry name" value="HprK N-terminal domain-like"/>
    <property type="match status" value="1"/>
</dbReference>
<comment type="caution">
    <text evidence="2">The sequence shown here is derived from an EMBL/GenBank/DDBJ whole genome shotgun (WGS) entry which is preliminary data.</text>
</comment>
<dbReference type="SUPFAM" id="SSF75138">
    <property type="entry name" value="HprK N-terminal domain-like"/>
    <property type="match status" value="1"/>
</dbReference>
<dbReference type="Pfam" id="PF13500">
    <property type="entry name" value="AAA_26"/>
    <property type="match status" value="1"/>
</dbReference>
<proteinExistence type="predicted"/>
<dbReference type="InterPro" id="IPR027417">
    <property type="entry name" value="P-loop_NTPase"/>
</dbReference>
<dbReference type="CDD" id="cd03109">
    <property type="entry name" value="DTBS"/>
    <property type="match status" value="1"/>
</dbReference>
<dbReference type="Gene3D" id="3.40.50.300">
    <property type="entry name" value="P-loop containing nucleotide triphosphate hydrolases"/>
    <property type="match status" value="1"/>
</dbReference>
<dbReference type="AlphaFoldDB" id="A0A0F8W9U3"/>
<evidence type="ECO:0000259" key="1">
    <source>
        <dbReference type="Pfam" id="PF07085"/>
    </source>
</evidence>
<accession>A0A0F8W9U3</accession>
<dbReference type="SUPFAM" id="SSF52540">
    <property type="entry name" value="P-loop containing nucleoside triphosphate hydrolases"/>
    <property type="match status" value="1"/>
</dbReference>
<feature type="non-terminal residue" evidence="2">
    <location>
        <position position="1"/>
    </location>
</feature>
<protein>
    <recommendedName>
        <fullName evidence="1">DRTGG domain-containing protein</fullName>
    </recommendedName>
</protein>
<organism evidence="2">
    <name type="scientific">marine sediment metagenome</name>
    <dbReference type="NCBI Taxonomy" id="412755"/>
    <lineage>
        <taxon>unclassified sequences</taxon>
        <taxon>metagenomes</taxon>
        <taxon>ecological metagenomes</taxon>
    </lineage>
</organism>